<dbReference type="GO" id="GO:0000175">
    <property type="term" value="F:3'-5'-RNA exonuclease activity"/>
    <property type="evidence" value="ECO:0007669"/>
    <property type="project" value="TreeGrafter"/>
</dbReference>
<dbReference type="STRING" id="988480.A0A075AXN0"/>
<keyword evidence="2" id="KW-0255">Endonuclease</keyword>
<dbReference type="OMA" id="MHENSPD"/>
<dbReference type="InterPro" id="IPR050410">
    <property type="entry name" value="CCR4/nocturin_mRNA_transcr"/>
</dbReference>
<keyword evidence="2" id="KW-0269">Exonuclease</keyword>
<dbReference type="PANTHER" id="PTHR12121">
    <property type="entry name" value="CARBON CATABOLITE REPRESSOR PROTEIN 4"/>
    <property type="match status" value="1"/>
</dbReference>
<dbReference type="Pfam" id="PF03372">
    <property type="entry name" value="Exo_endo_phos"/>
    <property type="match status" value="1"/>
</dbReference>
<reference evidence="2 3" key="1">
    <citation type="journal article" date="2013" name="Curr. Biol.">
        <title>Shared signatures of parasitism and phylogenomics unite Cryptomycota and microsporidia.</title>
        <authorList>
            <person name="James T.Y."/>
            <person name="Pelin A."/>
            <person name="Bonen L."/>
            <person name="Ahrendt S."/>
            <person name="Sain D."/>
            <person name="Corradi N."/>
            <person name="Stajich J.E."/>
        </authorList>
    </citation>
    <scope>NUCLEOTIDE SEQUENCE [LARGE SCALE GENOMIC DNA]</scope>
    <source>
        <strain evidence="2 3">CSF55</strain>
    </source>
</reference>
<dbReference type="OrthoDB" id="428734at2759"/>
<sequence length="319" mass="36956">MRKWVKLSKGVTDAVSPNLRVLTYNILSPKLSNIGTMKKISKENLLWDRRCPLITQEIFDVFGLQEVEPAHYMTILSKKFDEYFSYYIKRTGDKPDGCCLFLRKTRFDVLDQVFVKFVDHAECDRDNVGIIALCYDKKLKMNAVFSTTHILFNSSRGYIKLIQMNMLLENINKLFKKHELSSNCPIFIMGDFNMTPFSGLYKFMVEGFIDLAQSGKENQLSGQNCGRSQEIKKYWLNQTFENPFSLKSSMFMHENSPDNVSIFHLGSESIVDYIFYGSIKEVGDKILPVQGKEFLEKRNMKSFLPNEDFPSDHVPLVQN</sequence>
<evidence type="ECO:0000259" key="1">
    <source>
        <dbReference type="Pfam" id="PF03372"/>
    </source>
</evidence>
<keyword evidence="2" id="KW-0540">Nuclease</keyword>
<proteinExistence type="predicted"/>
<gene>
    <name evidence="2" type="ORF">O9G_002035</name>
</gene>
<accession>A0A075AXN0</accession>
<dbReference type="AlphaFoldDB" id="A0A075AXN0"/>
<dbReference type="Gene3D" id="3.60.10.10">
    <property type="entry name" value="Endonuclease/exonuclease/phosphatase"/>
    <property type="match status" value="1"/>
</dbReference>
<dbReference type="PANTHER" id="PTHR12121:SF34">
    <property type="entry name" value="PROTEIN ANGEL"/>
    <property type="match status" value="1"/>
</dbReference>
<dbReference type="SUPFAM" id="SSF56219">
    <property type="entry name" value="DNase I-like"/>
    <property type="match status" value="1"/>
</dbReference>
<name>A0A075AXN0_ROZAC</name>
<dbReference type="GO" id="GO:0004519">
    <property type="term" value="F:endonuclease activity"/>
    <property type="evidence" value="ECO:0007669"/>
    <property type="project" value="UniProtKB-KW"/>
</dbReference>
<dbReference type="Proteomes" id="UP000030755">
    <property type="component" value="Unassembled WGS sequence"/>
</dbReference>
<dbReference type="InterPro" id="IPR005135">
    <property type="entry name" value="Endo/exonuclease/phosphatase"/>
</dbReference>
<evidence type="ECO:0000313" key="3">
    <source>
        <dbReference type="Proteomes" id="UP000030755"/>
    </source>
</evidence>
<evidence type="ECO:0000313" key="2">
    <source>
        <dbReference type="EMBL" id="EPZ34904.1"/>
    </source>
</evidence>
<feature type="domain" description="Endonuclease/exonuclease/phosphatase" evidence="1">
    <location>
        <begin position="23"/>
        <end position="313"/>
    </location>
</feature>
<keyword evidence="2" id="KW-0378">Hydrolase</keyword>
<dbReference type="InterPro" id="IPR036691">
    <property type="entry name" value="Endo/exonu/phosph_ase_sf"/>
</dbReference>
<organism evidence="2 3">
    <name type="scientific">Rozella allomycis (strain CSF55)</name>
    <dbReference type="NCBI Taxonomy" id="988480"/>
    <lineage>
        <taxon>Eukaryota</taxon>
        <taxon>Fungi</taxon>
        <taxon>Fungi incertae sedis</taxon>
        <taxon>Cryptomycota</taxon>
        <taxon>Cryptomycota incertae sedis</taxon>
        <taxon>Rozella</taxon>
    </lineage>
</organism>
<protein>
    <submittedName>
        <fullName evidence="2">Endonuclease/exonuclease/phosphatase domain-containing protein</fullName>
    </submittedName>
</protein>
<dbReference type="HOGENOM" id="CLU_016428_1_3_1"/>
<dbReference type="EMBL" id="KE560904">
    <property type="protein sequence ID" value="EPZ34904.1"/>
    <property type="molecule type" value="Genomic_DNA"/>
</dbReference>
<keyword evidence="3" id="KW-1185">Reference proteome</keyword>